<reference evidence="3" key="1">
    <citation type="journal article" date="2019" name="Int. J. Syst. Evol. Microbiol.">
        <title>The Global Catalogue of Microorganisms (GCM) 10K type strain sequencing project: providing services to taxonomists for standard genome sequencing and annotation.</title>
        <authorList>
            <consortium name="The Broad Institute Genomics Platform"/>
            <consortium name="The Broad Institute Genome Sequencing Center for Infectious Disease"/>
            <person name="Wu L."/>
            <person name="Ma J."/>
        </authorList>
    </citation>
    <scope>NUCLEOTIDE SEQUENCE [LARGE SCALE GENOMIC DNA]</scope>
    <source>
        <strain evidence="3">JCM 17494</strain>
    </source>
</reference>
<evidence type="ECO:0000313" key="2">
    <source>
        <dbReference type="EMBL" id="GAA3678521.1"/>
    </source>
</evidence>
<feature type="transmembrane region" description="Helical" evidence="1">
    <location>
        <begin position="98"/>
        <end position="118"/>
    </location>
</feature>
<comment type="caution">
    <text evidence="2">The sequence shown here is derived from an EMBL/GenBank/DDBJ whole genome shotgun (WGS) entry which is preliminary data.</text>
</comment>
<feature type="transmembrane region" description="Helical" evidence="1">
    <location>
        <begin position="152"/>
        <end position="172"/>
    </location>
</feature>
<keyword evidence="1" id="KW-0472">Membrane</keyword>
<feature type="transmembrane region" description="Helical" evidence="1">
    <location>
        <begin position="125"/>
        <end position="146"/>
    </location>
</feature>
<accession>A0ABP7C6Y7</accession>
<organism evidence="2 3">
    <name type="scientific">Lentzea roselyniae</name>
    <dbReference type="NCBI Taxonomy" id="531940"/>
    <lineage>
        <taxon>Bacteria</taxon>
        <taxon>Bacillati</taxon>
        <taxon>Actinomycetota</taxon>
        <taxon>Actinomycetes</taxon>
        <taxon>Pseudonocardiales</taxon>
        <taxon>Pseudonocardiaceae</taxon>
        <taxon>Lentzea</taxon>
    </lineage>
</organism>
<evidence type="ECO:0000256" key="1">
    <source>
        <dbReference type="SAM" id="Phobius"/>
    </source>
</evidence>
<keyword evidence="3" id="KW-1185">Reference proteome</keyword>
<name>A0ABP7C6Y7_9PSEU</name>
<protein>
    <recommendedName>
        <fullName evidence="4">VUT family protein</fullName>
    </recommendedName>
</protein>
<keyword evidence="1" id="KW-0812">Transmembrane</keyword>
<dbReference type="Proteomes" id="UP001500711">
    <property type="component" value="Unassembled WGS sequence"/>
</dbReference>
<feature type="transmembrane region" description="Helical" evidence="1">
    <location>
        <begin position="17"/>
        <end position="37"/>
    </location>
</feature>
<evidence type="ECO:0000313" key="3">
    <source>
        <dbReference type="Proteomes" id="UP001500711"/>
    </source>
</evidence>
<dbReference type="EMBL" id="BAABBE010000034">
    <property type="protein sequence ID" value="GAA3678521.1"/>
    <property type="molecule type" value="Genomic_DNA"/>
</dbReference>
<feature type="transmembrane region" description="Helical" evidence="1">
    <location>
        <begin position="76"/>
        <end position="92"/>
    </location>
</feature>
<sequence>MTSVAADTSTATTRRPFVGMAALFAYLASILAANWAITYIGIVPVGFGLLAPAGVYAVGVTLTLRDLVQWSLGKRAALAALTVAAVLSYFIADPTVATASAAAFLVSELIDFVVFTWLAPRWATAVFVGGLAGLIADSVLFLLIAFGSLSFLPGQVLGKLYGVLTAAIVIAVRRKWLGANPVRLQ</sequence>
<feature type="transmembrane region" description="Helical" evidence="1">
    <location>
        <begin position="43"/>
        <end position="64"/>
    </location>
</feature>
<keyword evidence="1" id="KW-1133">Transmembrane helix</keyword>
<evidence type="ECO:0008006" key="4">
    <source>
        <dbReference type="Google" id="ProtNLM"/>
    </source>
</evidence>
<dbReference type="RefSeq" id="WP_346135641.1">
    <property type="nucleotide sequence ID" value="NZ_BAABBE010000034.1"/>
</dbReference>
<proteinExistence type="predicted"/>
<gene>
    <name evidence="2" type="ORF">GCM10022267_76630</name>
</gene>